<feature type="chain" id="PRO_5044227859" evidence="1">
    <location>
        <begin position="20"/>
        <end position="156"/>
    </location>
</feature>
<dbReference type="RefSeq" id="XP_069230464.1">
    <property type="nucleotide sequence ID" value="XM_069372553.1"/>
</dbReference>
<keyword evidence="3" id="KW-1185">Reference proteome</keyword>
<sequence length="156" mass="16351">MHLSAILASTLALVSLTTARITGFLAPSTVAPGAPIEIKIRAENYIQPVQDVAMAFGVTPVESHHPRSLGTFMGEKALGPENSNIVGNITANVSIPTSRPEGAATITAVLFSLYGASMTGSVEYFAVNVTVASETSSDYVMSDYEVSNSIASKWRA</sequence>
<accession>A0AB34KW44</accession>
<dbReference type="Pfam" id="PF19271">
    <property type="entry name" value="Nis1"/>
    <property type="match status" value="1"/>
</dbReference>
<evidence type="ECO:0000256" key="1">
    <source>
        <dbReference type="SAM" id="SignalP"/>
    </source>
</evidence>
<proteinExistence type="predicted"/>
<comment type="caution">
    <text evidence="2">The sequence shown here is derived from an EMBL/GenBank/DDBJ whole genome shotgun (WGS) entry which is preliminary data.</text>
</comment>
<keyword evidence="1" id="KW-0732">Signal</keyword>
<dbReference type="Proteomes" id="UP000803884">
    <property type="component" value="Unassembled WGS sequence"/>
</dbReference>
<evidence type="ECO:0000313" key="3">
    <source>
        <dbReference type="Proteomes" id="UP000803884"/>
    </source>
</evidence>
<gene>
    <name evidence="2" type="ORF">WHR41_03947</name>
</gene>
<organism evidence="2 3">
    <name type="scientific">Cladosporium halotolerans</name>
    <dbReference type="NCBI Taxonomy" id="1052096"/>
    <lineage>
        <taxon>Eukaryota</taxon>
        <taxon>Fungi</taxon>
        <taxon>Dikarya</taxon>
        <taxon>Ascomycota</taxon>
        <taxon>Pezizomycotina</taxon>
        <taxon>Dothideomycetes</taxon>
        <taxon>Dothideomycetidae</taxon>
        <taxon>Cladosporiales</taxon>
        <taxon>Cladosporiaceae</taxon>
        <taxon>Cladosporium</taxon>
    </lineage>
</organism>
<dbReference type="GeneID" id="96005391"/>
<protein>
    <submittedName>
        <fullName evidence="2">Uncharacterized protein</fullName>
    </submittedName>
</protein>
<name>A0AB34KW44_9PEZI</name>
<dbReference type="InterPro" id="IPR045469">
    <property type="entry name" value="Nis1"/>
</dbReference>
<dbReference type="AlphaFoldDB" id="A0AB34KW44"/>
<evidence type="ECO:0000313" key="2">
    <source>
        <dbReference type="EMBL" id="KAL1587359.1"/>
    </source>
</evidence>
<dbReference type="EMBL" id="JAAQHG020000010">
    <property type="protein sequence ID" value="KAL1587359.1"/>
    <property type="molecule type" value="Genomic_DNA"/>
</dbReference>
<reference evidence="2 3" key="1">
    <citation type="journal article" date="2020" name="Microbiol. Resour. Announc.">
        <title>Draft Genome Sequence of a Cladosporium Species Isolated from the Mesophotic Ascidian Didemnum maculosum.</title>
        <authorList>
            <person name="Gioti A."/>
            <person name="Siaperas R."/>
            <person name="Nikolaivits E."/>
            <person name="Le Goff G."/>
            <person name="Ouazzani J."/>
            <person name="Kotoulas G."/>
            <person name="Topakas E."/>
        </authorList>
    </citation>
    <scope>NUCLEOTIDE SEQUENCE [LARGE SCALE GENOMIC DNA]</scope>
    <source>
        <strain evidence="2 3">TM138-S3</strain>
    </source>
</reference>
<feature type="signal peptide" evidence="1">
    <location>
        <begin position="1"/>
        <end position="19"/>
    </location>
</feature>